<evidence type="ECO:0000256" key="9">
    <source>
        <dbReference type="ARBA" id="ARBA00023004"/>
    </source>
</evidence>
<evidence type="ECO:0000256" key="5">
    <source>
        <dbReference type="ARBA" id="ARBA00022617"/>
    </source>
</evidence>
<keyword evidence="7" id="KW-0479">Metal-binding</keyword>
<evidence type="ECO:0000256" key="12">
    <source>
        <dbReference type="ARBA" id="ARBA00045847"/>
    </source>
</evidence>
<accession>A0A8V1A4F1</accession>
<dbReference type="InterPro" id="IPR000701">
    <property type="entry name" value="SuccDH_FuR_B_TM-su"/>
</dbReference>
<keyword evidence="5" id="KW-0349">Heme</keyword>
<comment type="pathway">
    <text evidence="2">Carbohydrate metabolism; tricarboxylic acid cycle.</text>
</comment>
<dbReference type="Gene3D" id="1.20.1300.10">
    <property type="entry name" value="Fumarate reductase/succinate dehydrogenase, transmembrane subunit"/>
    <property type="match status" value="1"/>
</dbReference>
<keyword evidence="8" id="KW-1133">Transmembrane helix</keyword>
<evidence type="ECO:0000256" key="2">
    <source>
        <dbReference type="ARBA" id="ARBA00005163"/>
    </source>
</evidence>
<dbReference type="CDD" id="cd03499">
    <property type="entry name" value="SQR_TypeC_SdhC"/>
    <property type="match status" value="1"/>
</dbReference>
<dbReference type="FunCoup" id="A0A8V1A4F1">
    <property type="interactions" value="1199"/>
</dbReference>
<dbReference type="InterPro" id="IPR034804">
    <property type="entry name" value="SQR/QFR_C/D"/>
</dbReference>
<dbReference type="PROSITE" id="PS01001">
    <property type="entry name" value="SDH_CYT_2"/>
    <property type="match status" value="1"/>
</dbReference>
<dbReference type="GO" id="GO:0009055">
    <property type="term" value="F:electron transfer activity"/>
    <property type="evidence" value="ECO:0007669"/>
    <property type="project" value="InterPro"/>
</dbReference>
<dbReference type="FunFam" id="1.20.1300.10:FF:000006">
    <property type="entry name" value="Succinate dehydrogenase cytochrome b560 subunit, mitochondrial"/>
    <property type="match status" value="1"/>
</dbReference>
<evidence type="ECO:0000256" key="7">
    <source>
        <dbReference type="ARBA" id="ARBA00022723"/>
    </source>
</evidence>
<reference evidence="14" key="3">
    <citation type="submission" date="2025-09" db="UniProtKB">
        <authorList>
            <consortium name="Ensembl"/>
        </authorList>
    </citation>
    <scope>IDENTIFICATION</scope>
    <source>
        <strain evidence="14">broiler</strain>
    </source>
</reference>
<feature type="region of interest" description="Disordered" evidence="13">
    <location>
        <begin position="66"/>
        <end position="91"/>
    </location>
</feature>
<evidence type="ECO:0000256" key="4">
    <source>
        <dbReference type="ARBA" id="ARBA00014631"/>
    </source>
</evidence>
<comment type="subcellular location">
    <subcellularLocation>
        <location evidence="1">Membrane</location>
        <topology evidence="1">Multi-pass membrane protein</topology>
    </subcellularLocation>
</comment>
<dbReference type="GeneTree" id="ENSGT00390000000566"/>
<evidence type="ECO:0007829" key="16">
    <source>
        <dbReference type="PeptideAtlas" id="A0A8V1A4F1"/>
    </source>
</evidence>
<dbReference type="OrthoDB" id="588261at2759"/>
<keyword evidence="15" id="KW-1185">Reference proteome</keyword>
<keyword evidence="6" id="KW-0812">Transmembrane</keyword>
<evidence type="ECO:0000313" key="14">
    <source>
        <dbReference type="Ensembl" id="ENSGALP00010040771.1"/>
    </source>
</evidence>
<dbReference type="InterPro" id="IPR018495">
    <property type="entry name" value="Succ_DH_cyt_bsu_CS"/>
</dbReference>
<evidence type="ECO:0000256" key="6">
    <source>
        <dbReference type="ARBA" id="ARBA00022692"/>
    </source>
</evidence>
<dbReference type="GO" id="GO:0006121">
    <property type="term" value="P:mitochondrial electron transport, succinate to ubiquinone"/>
    <property type="evidence" value="ECO:0000318"/>
    <property type="project" value="GO_Central"/>
</dbReference>
<dbReference type="PANTHER" id="PTHR10978">
    <property type="entry name" value="SUCCINATE DEHYDROGENASE CYTOCHROME B560 SUBUNIT"/>
    <property type="match status" value="1"/>
</dbReference>
<evidence type="ECO:0000256" key="13">
    <source>
        <dbReference type="SAM" id="MobiDB-lite"/>
    </source>
</evidence>
<evidence type="ECO:0000256" key="11">
    <source>
        <dbReference type="ARBA" id="ARBA00045023"/>
    </source>
</evidence>
<reference evidence="14" key="2">
    <citation type="submission" date="2025-08" db="UniProtKB">
        <authorList>
            <consortium name="Ensembl"/>
        </authorList>
    </citation>
    <scope>IDENTIFICATION</scope>
    <source>
        <strain evidence="14">broiler</strain>
    </source>
</reference>
<evidence type="ECO:0000256" key="10">
    <source>
        <dbReference type="ARBA" id="ARBA00023136"/>
    </source>
</evidence>
<protein>
    <recommendedName>
        <fullName evidence="4">Succinate dehydrogenase cytochrome b560 subunit, mitochondrial</fullName>
    </recommendedName>
    <alternativeName>
        <fullName evidence="11">Malate dehydrogenase [quinone] cytochrome b560 subunit</fullName>
    </alternativeName>
</protein>
<evidence type="ECO:0000256" key="8">
    <source>
        <dbReference type="ARBA" id="ARBA00022989"/>
    </source>
</evidence>
<dbReference type="Pfam" id="PF01127">
    <property type="entry name" value="Sdh_cyt"/>
    <property type="match status" value="1"/>
</dbReference>
<evidence type="ECO:0000313" key="15">
    <source>
        <dbReference type="Proteomes" id="UP000000539"/>
    </source>
</evidence>
<keyword evidence="10" id="KW-0472">Membrane</keyword>
<comment type="function">
    <text evidence="12">Membrane-anchoring subunit of succinate dehydrogenase (SDH) that is involved in complex II of the mitochondrial electron transport chain and is responsible for transferring electrons from succinate to ubiquinone (coenzyme Q). SDH also oxidizes malate to the non-canonical enol form of oxaloacetate, enol-oxaloacetate. Enol-oxaloacetate, which is a potent inhibitor of the succinate dehydrogenase activity, is further isomerized into keto-oxaloacetate.</text>
</comment>
<dbReference type="GO" id="GO:0046872">
    <property type="term" value="F:metal ion binding"/>
    <property type="evidence" value="ECO:0007669"/>
    <property type="project" value="UniProtKB-KW"/>
</dbReference>
<dbReference type="GO" id="GO:0006099">
    <property type="term" value="P:tricarboxylic acid cycle"/>
    <property type="evidence" value="ECO:0007669"/>
    <property type="project" value="InterPro"/>
</dbReference>
<dbReference type="Proteomes" id="UP000000539">
    <property type="component" value="Chromosome 25"/>
</dbReference>
<dbReference type="Ensembl" id="ENSGALT00010066570.1">
    <property type="protein sequence ID" value="ENSGALP00010040771.1"/>
    <property type="gene ID" value="ENSGALG00010027471.1"/>
</dbReference>
<keyword evidence="16" id="KW-1267">Proteomics identification</keyword>
<sequence>MGVRRKGGGGGEVSLGHGGGLGCVSPGTCAPSPFIPAGREADCLGVAVRLERCLCVPCERGVTAEQGSDGLSHRARPWAQAGGPSEEQGGFRGRIIGSQPAWVWRDLTAPQLWVGCPHWLTLPGAPSVPGLRATSSPMQPDFRTPSAAEVHPDPTTSAFHAFLWHSRSFSLSSLTDASLGGASWPGSAPAPPCTTLSLWPPQPRRRWLVSGRRTPNPAVLCPLTSPFTSVSLFSLAALLLPEQFPHYVAVVKSLSLSPALIYSAKFALVFPLSYHTWNGIRHLVWDMGKGFKLSQVEQSGVVVLILTLLSSAAIAAM</sequence>
<name>A0A8V1A4F1_CHICK</name>
<dbReference type="PANTHER" id="PTHR10978:SF5">
    <property type="entry name" value="SUCCINATE DEHYDROGENASE CYTOCHROME B560 SUBUNIT, MITOCHONDRIAL"/>
    <property type="match status" value="1"/>
</dbReference>
<evidence type="ECO:0000256" key="3">
    <source>
        <dbReference type="ARBA" id="ARBA00011758"/>
    </source>
</evidence>
<evidence type="ECO:0000256" key="1">
    <source>
        <dbReference type="ARBA" id="ARBA00004141"/>
    </source>
</evidence>
<keyword evidence="9" id="KW-0408">Iron</keyword>
<dbReference type="PROSITE" id="PS51257">
    <property type="entry name" value="PROKAR_LIPOPROTEIN"/>
    <property type="match status" value="1"/>
</dbReference>
<gene>
    <name evidence="14" type="primary">SDHC</name>
</gene>
<dbReference type="GO" id="GO:0045273">
    <property type="term" value="C:respiratory chain complex II (succinate dehydrogenase)"/>
    <property type="evidence" value="ECO:0000318"/>
    <property type="project" value="GO_Central"/>
</dbReference>
<reference evidence="14" key="1">
    <citation type="submission" date="2020-11" db="EMBL/GenBank/DDBJ databases">
        <title>Gallus gallus (Chicken) genome, bGalGal1, GRCg7b, maternal haplotype autosomes + Z &amp; W.</title>
        <authorList>
            <person name="Warren W."/>
            <person name="Formenti G."/>
            <person name="Fedrigo O."/>
            <person name="Haase B."/>
            <person name="Mountcastle J."/>
            <person name="Balacco J."/>
            <person name="Tracey A."/>
            <person name="Schneider V."/>
            <person name="Okimoto R."/>
            <person name="Cheng H."/>
            <person name="Hawken R."/>
            <person name="Howe K."/>
            <person name="Jarvis E.D."/>
        </authorList>
    </citation>
    <scope>NUCLEOTIDE SEQUENCE [LARGE SCALE GENOMIC DNA]</scope>
    <source>
        <strain evidence="14">Broiler</strain>
    </source>
</reference>
<dbReference type="AlphaFoldDB" id="A0A8V1A4F1"/>
<organism evidence="14 15">
    <name type="scientific">Gallus gallus</name>
    <name type="common">Chicken</name>
    <dbReference type="NCBI Taxonomy" id="9031"/>
    <lineage>
        <taxon>Eukaryota</taxon>
        <taxon>Metazoa</taxon>
        <taxon>Chordata</taxon>
        <taxon>Craniata</taxon>
        <taxon>Vertebrata</taxon>
        <taxon>Euteleostomi</taxon>
        <taxon>Archelosauria</taxon>
        <taxon>Archosauria</taxon>
        <taxon>Dinosauria</taxon>
        <taxon>Saurischia</taxon>
        <taxon>Theropoda</taxon>
        <taxon>Coelurosauria</taxon>
        <taxon>Aves</taxon>
        <taxon>Neognathae</taxon>
        <taxon>Galloanserae</taxon>
        <taxon>Galliformes</taxon>
        <taxon>Phasianidae</taxon>
        <taxon>Phasianinae</taxon>
        <taxon>Gallus</taxon>
    </lineage>
</organism>
<dbReference type="GO" id="GO:0005739">
    <property type="term" value="C:mitochondrion"/>
    <property type="evidence" value="ECO:0007669"/>
    <property type="project" value="GOC"/>
</dbReference>
<comment type="subunit">
    <text evidence="3">Component of complex II composed of four subunits: the flavoprotein (FP) SDHA, iron-sulfur protein (IP) SDHB, and a cytochrome b560 composed of SDHC and SDHD.</text>
</comment>
<proteinExistence type="evidence at protein level"/>
<dbReference type="InterPro" id="IPR014314">
    <property type="entry name" value="Succ_DH_cytb556"/>
</dbReference>
<dbReference type="SUPFAM" id="SSF81343">
    <property type="entry name" value="Fumarate reductase respiratory complex transmembrane subunits"/>
    <property type="match status" value="1"/>
</dbReference>